<dbReference type="AlphaFoldDB" id="A0A4S4M5Z1"/>
<dbReference type="Pfam" id="PF01730">
    <property type="entry name" value="UreF"/>
    <property type="match status" value="1"/>
</dbReference>
<dbReference type="OrthoDB" id="2550922at2759"/>
<evidence type="ECO:0008006" key="6">
    <source>
        <dbReference type="Google" id="ProtNLM"/>
    </source>
</evidence>
<accession>A0A4S4M5Z1</accession>
<keyword evidence="5" id="KW-1185">Reference proteome</keyword>
<evidence type="ECO:0000256" key="3">
    <source>
        <dbReference type="ARBA" id="ARBA00046339"/>
    </source>
</evidence>
<dbReference type="Proteomes" id="UP000310158">
    <property type="component" value="Unassembled WGS sequence"/>
</dbReference>
<name>A0A4S4M5Z1_9AGAM</name>
<sequence>MIFTSESLAVALGLGVMDAETESYLLLLLSDGNLPTGSFVASSGLESHITHALGSSRDAMGSTLAFVRDSIGTYARSALPFARDAQQTILTYSTVSSSENDEQTTRVLDMLVRLDALYEATTLNHVTRRASCSQGVALLTLYTKGFSCPNSLFSEKPDAQRERESRLGNLVSRLKLLVRSEQTHGHLPICWGVLAGALGLSIERGTHLHLFLHARGILSAAIRMNALGPYAAQQLLLHAVRPLVDAEAKRSEGRTTGLWRDEREDVNVLEESAIGPATTWPLGEILAARHDQLHSRIFNS</sequence>
<protein>
    <recommendedName>
        <fullName evidence="6">Urease accessory protein UreF</fullName>
    </recommendedName>
</protein>
<dbReference type="Gene3D" id="1.10.4190.10">
    <property type="entry name" value="Urease accessory protein UreF"/>
    <property type="match status" value="1"/>
</dbReference>
<evidence type="ECO:0000313" key="4">
    <source>
        <dbReference type="EMBL" id="THH19908.1"/>
    </source>
</evidence>
<dbReference type="PANTHER" id="PTHR33620">
    <property type="entry name" value="UREASE ACCESSORY PROTEIN F"/>
    <property type="match status" value="1"/>
</dbReference>
<keyword evidence="1" id="KW-0996">Nickel insertion</keyword>
<comment type="caution">
    <text evidence="4">The sequence shown here is derived from an EMBL/GenBank/DDBJ whole genome shotgun (WGS) entry which is preliminary data.</text>
</comment>
<gene>
    <name evidence="4" type="ORF">EW146_g1343</name>
</gene>
<comment type="similarity">
    <text evidence="3">Belongs to the UreF family.</text>
</comment>
<reference evidence="4 5" key="1">
    <citation type="submission" date="2019-02" db="EMBL/GenBank/DDBJ databases">
        <title>Genome sequencing of the rare red list fungi Bondarzewia mesenterica.</title>
        <authorList>
            <person name="Buettner E."/>
            <person name="Kellner H."/>
        </authorList>
    </citation>
    <scope>NUCLEOTIDE SEQUENCE [LARGE SCALE GENOMIC DNA]</scope>
    <source>
        <strain evidence="4 5">DSM 108281</strain>
    </source>
</reference>
<dbReference type="GO" id="GO:0016151">
    <property type="term" value="F:nickel cation binding"/>
    <property type="evidence" value="ECO:0007669"/>
    <property type="project" value="InterPro"/>
</dbReference>
<proteinExistence type="inferred from homology"/>
<keyword evidence="2" id="KW-0143">Chaperone</keyword>
<dbReference type="PANTHER" id="PTHR33620:SF1">
    <property type="entry name" value="UREASE ACCESSORY PROTEIN F"/>
    <property type="match status" value="1"/>
</dbReference>
<evidence type="ECO:0000256" key="1">
    <source>
        <dbReference type="ARBA" id="ARBA00022988"/>
    </source>
</evidence>
<dbReference type="InterPro" id="IPR002639">
    <property type="entry name" value="UreF"/>
</dbReference>
<dbReference type="InterPro" id="IPR038277">
    <property type="entry name" value="UreF_sf"/>
</dbReference>
<evidence type="ECO:0000313" key="5">
    <source>
        <dbReference type="Proteomes" id="UP000310158"/>
    </source>
</evidence>
<evidence type="ECO:0000256" key="2">
    <source>
        <dbReference type="ARBA" id="ARBA00023186"/>
    </source>
</evidence>
<dbReference type="EMBL" id="SGPL01000033">
    <property type="protein sequence ID" value="THH19908.1"/>
    <property type="molecule type" value="Genomic_DNA"/>
</dbReference>
<organism evidence="4 5">
    <name type="scientific">Bondarzewia mesenterica</name>
    <dbReference type="NCBI Taxonomy" id="1095465"/>
    <lineage>
        <taxon>Eukaryota</taxon>
        <taxon>Fungi</taxon>
        <taxon>Dikarya</taxon>
        <taxon>Basidiomycota</taxon>
        <taxon>Agaricomycotina</taxon>
        <taxon>Agaricomycetes</taxon>
        <taxon>Russulales</taxon>
        <taxon>Bondarzewiaceae</taxon>
        <taxon>Bondarzewia</taxon>
    </lineage>
</organism>